<dbReference type="STRING" id="1469647.BC351_09165"/>
<proteinExistence type="predicted"/>
<dbReference type="EMBL" id="MBTG01000045">
    <property type="protein sequence ID" value="OPH48615.1"/>
    <property type="molecule type" value="Genomic_DNA"/>
</dbReference>
<dbReference type="PANTHER" id="PTHR43723">
    <property type="entry name" value="COBALT TRANSPORT PROTEIN CBIQ"/>
    <property type="match status" value="1"/>
</dbReference>
<evidence type="ECO:0000256" key="1">
    <source>
        <dbReference type="ARBA" id="ARBA00004651"/>
    </source>
</evidence>
<feature type="transmembrane region" description="Helical" evidence="6">
    <location>
        <begin position="62"/>
        <end position="83"/>
    </location>
</feature>
<feature type="transmembrane region" description="Helical" evidence="6">
    <location>
        <begin position="153"/>
        <end position="172"/>
    </location>
</feature>
<dbReference type="RefSeq" id="WP_079419152.1">
    <property type="nucleotide sequence ID" value="NZ_MBTG01000045.1"/>
</dbReference>
<protein>
    <submittedName>
        <fullName evidence="7">Cobalt ECF transporter T component CbiQ</fullName>
    </submittedName>
</protein>
<keyword evidence="3 6" id="KW-0812">Transmembrane</keyword>
<evidence type="ECO:0000256" key="5">
    <source>
        <dbReference type="ARBA" id="ARBA00023136"/>
    </source>
</evidence>
<evidence type="ECO:0000256" key="6">
    <source>
        <dbReference type="SAM" id="Phobius"/>
    </source>
</evidence>
<accession>A0A1V4HAL5</accession>
<dbReference type="AlphaFoldDB" id="A0A1V4HAL5"/>
<dbReference type="Pfam" id="PF02361">
    <property type="entry name" value="CbiQ"/>
    <property type="match status" value="1"/>
</dbReference>
<dbReference type="InterPro" id="IPR003339">
    <property type="entry name" value="ABC/ECF_trnsptr_transmembrane"/>
</dbReference>
<comment type="caution">
    <text evidence="7">The sequence shown here is derived from an EMBL/GenBank/DDBJ whole genome shotgun (WGS) entry which is preliminary data.</text>
</comment>
<feature type="transmembrane region" description="Helical" evidence="6">
    <location>
        <begin position="24"/>
        <end position="50"/>
    </location>
</feature>
<name>A0A1V4HAL5_9BACL</name>
<dbReference type="GO" id="GO:0043190">
    <property type="term" value="C:ATP-binding cassette (ABC) transporter complex"/>
    <property type="evidence" value="ECO:0007669"/>
    <property type="project" value="InterPro"/>
</dbReference>
<sequence>MIKRIDTLAYGNGLRDLSPMWKCAFATIMLLFTYVAHPAVQFLLAIWLTIWTVGYARIPIRFYLSLIAIACLFFIGSIPALIVEIRPWQATSPALHEAAGFTFMNWHFFVTSSGLLLVGKLFVRIVACLSCMAFIICSTPFAELLQVLKKIRVPMLVLEIMLIMYRILFILFETAQDMYVAQQARGGQSGFQNRLKDTATLIVQMFVKTMQQYRSMSNGLVSRGFTEDIHMAPYQAKPVPVRYKAESIAGFILLLLLEIWLHWRIAL</sequence>
<comment type="subcellular location">
    <subcellularLocation>
        <location evidence="1">Cell membrane</location>
        <topology evidence="1">Multi-pass membrane protein</topology>
    </subcellularLocation>
</comment>
<keyword evidence="4 6" id="KW-1133">Transmembrane helix</keyword>
<evidence type="ECO:0000313" key="8">
    <source>
        <dbReference type="Proteomes" id="UP000190626"/>
    </source>
</evidence>
<dbReference type="InterPro" id="IPR052770">
    <property type="entry name" value="Cobalt_transport_CbiQ"/>
</dbReference>
<feature type="transmembrane region" description="Helical" evidence="6">
    <location>
        <begin position="248"/>
        <end position="266"/>
    </location>
</feature>
<keyword evidence="2" id="KW-1003">Cell membrane</keyword>
<gene>
    <name evidence="7" type="ORF">BC351_09165</name>
</gene>
<feature type="transmembrane region" description="Helical" evidence="6">
    <location>
        <begin position="121"/>
        <end position="141"/>
    </location>
</feature>
<reference evidence="8" key="1">
    <citation type="submission" date="2016-07" db="EMBL/GenBank/DDBJ databases">
        <authorList>
            <person name="Florea S."/>
            <person name="Webb J.S."/>
            <person name="Jaromczyk J."/>
            <person name="Schardl C.L."/>
        </authorList>
    </citation>
    <scope>NUCLEOTIDE SEQUENCE [LARGE SCALE GENOMIC DNA]</scope>
    <source>
        <strain evidence="8">CY1</strain>
    </source>
</reference>
<dbReference type="OrthoDB" id="9815246at2"/>
<keyword evidence="5 6" id="KW-0472">Membrane</keyword>
<organism evidence="7 8">
    <name type="scientific">Paenibacillus ferrarius</name>
    <dbReference type="NCBI Taxonomy" id="1469647"/>
    <lineage>
        <taxon>Bacteria</taxon>
        <taxon>Bacillati</taxon>
        <taxon>Bacillota</taxon>
        <taxon>Bacilli</taxon>
        <taxon>Bacillales</taxon>
        <taxon>Paenibacillaceae</taxon>
        <taxon>Paenibacillus</taxon>
    </lineage>
</organism>
<dbReference type="InterPro" id="IPR012809">
    <property type="entry name" value="ECF_CbiQ"/>
</dbReference>
<dbReference type="Proteomes" id="UP000190626">
    <property type="component" value="Unassembled WGS sequence"/>
</dbReference>
<evidence type="ECO:0000256" key="3">
    <source>
        <dbReference type="ARBA" id="ARBA00022692"/>
    </source>
</evidence>
<dbReference type="CDD" id="cd16914">
    <property type="entry name" value="EcfT"/>
    <property type="match status" value="1"/>
</dbReference>
<evidence type="ECO:0000256" key="2">
    <source>
        <dbReference type="ARBA" id="ARBA00022475"/>
    </source>
</evidence>
<dbReference type="PANTHER" id="PTHR43723:SF1">
    <property type="entry name" value="COBALT TRANSPORT PROTEIN CBIQ"/>
    <property type="match status" value="1"/>
</dbReference>
<dbReference type="NCBIfam" id="TIGR02454">
    <property type="entry name" value="ECF_T_CbiQ"/>
    <property type="match status" value="1"/>
</dbReference>
<evidence type="ECO:0000313" key="7">
    <source>
        <dbReference type="EMBL" id="OPH48615.1"/>
    </source>
</evidence>
<dbReference type="GO" id="GO:0006824">
    <property type="term" value="P:cobalt ion transport"/>
    <property type="evidence" value="ECO:0007669"/>
    <property type="project" value="InterPro"/>
</dbReference>
<evidence type="ECO:0000256" key="4">
    <source>
        <dbReference type="ARBA" id="ARBA00022989"/>
    </source>
</evidence>
<keyword evidence="8" id="KW-1185">Reference proteome</keyword>